<dbReference type="InterPro" id="IPR000595">
    <property type="entry name" value="cNMP-bd_dom"/>
</dbReference>
<evidence type="ECO:0000313" key="2">
    <source>
        <dbReference type="EMBL" id="RFZ91988.1"/>
    </source>
</evidence>
<sequence length="192" mass="22665">MAYDFDIYIKQHINLSDEDVQLMRSMSLEKTAHRKEILLKPGDVCRYKMFIISGMVRLYRTREDGSEHIMHFATENEWMTEPESLNHGTPTTYYIEALEDSHLLLWTKRDFTQLCVAIPQLKTYSEDIIAKNLAMTRERVFNTMSATAEERYDDFIRDYPDVFNRIPLHMVASYLGVSLKTLTRVRQAQVKR</sequence>
<dbReference type="CDD" id="cd00038">
    <property type="entry name" value="CAP_ED"/>
    <property type="match status" value="1"/>
</dbReference>
<dbReference type="PROSITE" id="PS50042">
    <property type="entry name" value="CNMP_BINDING_3"/>
    <property type="match status" value="1"/>
</dbReference>
<keyword evidence="3" id="KW-1185">Reference proteome</keyword>
<dbReference type="OrthoDB" id="1092431at2"/>
<dbReference type="AlphaFoldDB" id="A0A372NRW0"/>
<dbReference type="Proteomes" id="UP000264217">
    <property type="component" value="Unassembled WGS sequence"/>
</dbReference>
<dbReference type="InterPro" id="IPR014710">
    <property type="entry name" value="RmlC-like_jellyroll"/>
</dbReference>
<evidence type="ECO:0000313" key="3">
    <source>
        <dbReference type="Proteomes" id="UP000264217"/>
    </source>
</evidence>
<gene>
    <name evidence="2" type="ORF">D0C36_11105</name>
</gene>
<dbReference type="Gene3D" id="2.60.120.10">
    <property type="entry name" value="Jelly Rolls"/>
    <property type="match status" value="1"/>
</dbReference>
<evidence type="ECO:0000259" key="1">
    <source>
        <dbReference type="PROSITE" id="PS50042"/>
    </source>
</evidence>
<name>A0A372NRW0_9SPHI</name>
<comment type="caution">
    <text evidence="2">The sequence shown here is derived from an EMBL/GenBank/DDBJ whole genome shotgun (WGS) entry which is preliminary data.</text>
</comment>
<accession>A0A372NRW0</accession>
<reference evidence="2 3" key="1">
    <citation type="submission" date="2018-08" db="EMBL/GenBank/DDBJ databases">
        <title>Mucilaginibacter sp. MYSH2.</title>
        <authorList>
            <person name="Seo T."/>
        </authorList>
    </citation>
    <scope>NUCLEOTIDE SEQUENCE [LARGE SCALE GENOMIC DNA]</scope>
    <source>
        <strain evidence="2 3">MYSH2</strain>
    </source>
</reference>
<dbReference type="Pfam" id="PF00027">
    <property type="entry name" value="cNMP_binding"/>
    <property type="match status" value="1"/>
</dbReference>
<organism evidence="2 3">
    <name type="scientific">Mucilaginibacter conchicola</name>
    <dbReference type="NCBI Taxonomy" id="2303333"/>
    <lineage>
        <taxon>Bacteria</taxon>
        <taxon>Pseudomonadati</taxon>
        <taxon>Bacteroidota</taxon>
        <taxon>Sphingobacteriia</taxon>
        <taxon>Sphingobacteriales</taxon>
        <taxon>Sphingobacteriaceae</taxon>
        <taxon>Mucilaginibacter</taxon>
    </lineage>
</organism>
<dbReference type="RefSeq" id="WP_117391700.1">
    <property type="nucleotide sequence ID" value="NZ_QWDC01000002.1"/>
</dbReference>
<protein>
    <submittedName>
        <fullName evidence="2">Crp/Fnr family transcriptional regulator</fullName>
    </submittedName>
</protein>
<dbReference type="InterPro" id="IPR018490">
    <property type="entry name" value="cNMP-bd_dom_sf"/>
</dbReference>
<feature type="domain" description="Cyclic nucleotide-binding" evidence="1">
    <location>
        <begin position="21"/>
        <end position="114"/>
    </location>
</feature>
<dbReference type="SUPFAM" id="SSF51206">
    <property type="entry name" value="cAMP-binding domain-like"/>
    <property type="match status" value="1"/>
</dbReference>
<proteinExistence type="predicted"/>
<dbReference type="EMBL" id="QWDC01000002">
    <property type="protein sequence ID" value="RFZ91988.1"/>
    <property type="molecule type" value="Genomic_DNA"/>
</dbReference>